<evidence type="ECO:0000256" key="8">
    <source>
        <dbReference type="ARBA" id="ARBA00022989"/>
    </source>
</evidence>
<evidence type="ECO:0000256" key="5">
    <source>
        <dbReference type="ARBA" id="ARBA00022538"/>
    </source>
</evidence>
<dbReference type="PANTHER" id="PTHR46157">
    <property type="entry name" value="K(+) EFFLUX ANTIPORTER 3, CHLOROPLASTIC"/>
    <property type="match status" value="1"/>
</dbReference>
<keyword evidence="6 11" id="KW-0812">Transmembrane</keyword>
<evidence type="ECO:0000256" key="4">
    <source>
        <dbReference type="ARBA" id="ARBA00022449"/>
    </source>
</evidence>
<feature type="transmembrane region" description="Helical" evidence="11">
    <location>
        <begin position="122"/>
        <end position="143"/>
    </location>
</feature>
<comment type="caution">
    <text evidence="13">The sequence shown here is derived from an EMBL/GenBank/DDBJ whole genome shotgun (WGS) entry which is preliminary data.</text>
</comment>
<dbReference type="InterPro" id="IPR004771">
    <property type="entry name" value="K/H_exchanger"/>
</dbReference>
<evidence type="ECO:0000259" key="12">
    <source>
        <dbReference type="PROSITE" id="PS51201"/>
    </source>
</evidence>
<accession>A0ABQ4TID9</accession>
<evidence type="ECO:0000256" key="6">
    <source>
        <dbReference type="ARBA" id="ARBA00022692"/>
    </source>
</evidence>
<evidence type="ECO:0000256" key="1">
    <source>
        <dbReference type="ARBA" id="ARBA00004141"/>
    </source>
</evidence>
<feature type="transmembrane region" description="Helical" evidence="11">
    <location>
        <begin position="64"/>
        <end position="83"/>
    </location>
</feature>
<evidence type="ECO:0000256" key="2">
    <source>
        <dbReference type="ARBA" id="ARBA00005551"/>
    </source>
</evidence>
<dbReference type="PROSITE" id="PS51201">
    <property type="entry name" value="RCK_N"/>
    <property type="match status" value="1"/>
</dbReference>
<feature type="domain" description="RCK N-terminal" evidence="12">
    <location>
        <begin position="408"/>
        <end position="529"/>
    </location>
</feature>
<keyword evidence="8 11" id="KW-1133">Transmembrane helix</keyword>
<evidence type="ECO:0000256" key="7">
    <source>
        <dbReference type="ARBA" id="ARBA00022958"/>
    </source>
</evidence>
<keyword evidence="3" id="KW-0813">Transport</keyword>
<evidence type="ECO:0000313" key="14">
    <source>
        <dbReference type="Proteomes" id="UP001055101"/>
    </source>
</evidence>
<dbReference type="Proteomes" id="UP001055101">
    <property type="component" value="Unassembled WGS sequence"/>
</dbReference>
<dbReference type="Gene3D" id="1.20.1530.20">
    <property type="match status" value="1"/>
</dbReference>
<evidence type="ECO:0000256" key="11">
    <source>
        <dbReference type="SAM" id="Phobius"/>
    </source>
</evidence>
<evidence type="ECO:0000256" key="10">
    <source>
        <dbReference type="ARBA" id="ARBA00023136"/>
    </source>
</evidence>
<keyword evidence="7" id="KW-0630">Potassium</keyword>
<evidence type="ECO:0000256" key="9">
    <source>
        <dbReference type="ARBA" id="ARBA00023065"/>
    </source>
</evidence>
<dbReference type="Gene3D" id="3.40.50.720">
    <property type="entry name" value="NAD(P)-binding Rossmann-like Domain"/>
    <property type="match status" value="1"/>
</dbReference>
<dbReference type="EMBL" id="BPRA01000001">
    <property type="protein sequence ID" value="GJE53603.1"/>
    <property type="molecule type" value="Genomic_DNA"/>
</dbReference>
<feature type="transmembrane region" description="Helical" evidence="11">
    <location>
        <begin position="15"/>
        <end position="33"/>
    </location>
</feature>
<feature type="transmembrane region" description="Helical" evidence="11">
    <location>
        <begin position="278"/>
        <end position="298"/>
    </location>
</feature>
<dbReference type="Pfam" id="PF02254">
    <property type="entry name" value="TrkA_N"/>
    <property type="match status" value="1"/>
</dbReference>
<evidence type="ECO:0000313" key="13">
    <source>
        <dbReference type="EMBL" id="GJE53603.1"/>
    </source>
</evidence>
<keyword evidence="5" id="KW-0633">Potassium transport</keyword>
<feature type="transmembrane region" description="Helical" evidence="11">
    <location>
        <begin position="339"/>
        <end position="361"/>
    </location>
</feature>
<dbReference type="Pfam" id="PF00999">
    <property type="entry name" value="Na_H_Exchanger"/>
    <property type="match status" value="1"/>
</dbReference>
<gene>
    <name evidence="13" type="primary">kefC_1</name>
    <name evidence="13" type="ORF">EKPJFOCH_0068</name>
</gene>
<comment type="subcellular location">
    <subcellularLocation>
        <location evidence="1">Membrane</location>
        <topology evidence="1">Multi-pass membrane protein</topology>
    </subcellularLocation>
</comment>
<comment type="similarity">
    <text evidence="2">Belongs to the monovalent cation:proton antiporter 2 (CPA2) transporter (TC 2.A.37) family.</text>
</comment>
<keyword evidence="14" id="KW-1185">Reference proteome</keyword>
<keyword evidence="10 11" id="KW-0472">Membrane</keyword>
<feature type="transmembrane region" description="Helical" evidence="11">
    <location>
        <begin position="95"/>
        <end position="116"/>
    </location>
</feature>
<sequence length="590" mass="61395">MKPMAVEATGAASDLVQVVALLAAGVVAVPLFKRIGLGSVLGYLVAGLAIGPFGLGLFSDAHAILHVAELGVVMFLFIIGLEMEPSRLWGMRREIFGLGLVQVGICIAALTLVGIAMGFAPAVAFVAGTGFVLTSTAIVMQLLEERGSLSKPKGRRIVAILLLEDLAIVPLLAAVTLLAPGGGESGAAERAVAIGIALGSVLALVAAGRWLLNPMFRLLAASKAREVMTAAALLVVLGAALAMQLGGLSMAMGAFLAGVLLSESSFRHQLEADVEPFRGILLGLFFLGVGMSLDLTVIGANWRLILGSVAAYMVVKSLVIYAVARALRASHSEAVERAALMAQGGEFAFVLYAAATGAGIIDGPTNAILTATVILSMALTPLMVIAFDRLGPKPAVSMDGVEIPENLVGSALIVGFGRFGQIVSQPLISRGCSVSIIDTNSGYIRVAEEFGFKVYYGDGTRLDILRAAGAATARAILVCVDDREAAKRIAELAKAEFPLVPVLARARDREHAIELIQAGVAFQLRETLESALAFGERALLTIGDSPEAATEVMAEVRRHDAERLDLETAGGIYAGRELIRGNTASAHELG</sequence>
<feature type="transmembrane region" description="Helical" evidence="11">
    <location>
        <begin position="367"/>
        <end position="387"/>
    </location>
</feature>
<dbReference type="InterPro" id="IPR038770">
    <property type="entry name" value="Na+/solute_symporter_sf"/>
</dbReference>
<feature type="transmembrane region" description="Helical" evidence="11">
    <location>
        <begin position="155"/>
        <end position="179"/>
    </location>
</feature>
<dbReference type="InterPro" id="IPR003148">
    <property type="entry name" value="RCK_N"/>
</dbReference>
<feature type="transmembrane region" description="Helical" evidence="11">
    <location>
        <begin position="304"/>
        <end position="327"/>
    </location>
</feature>
<name>A0ABQ4TID9_9HYPH</name>
<proteinExistence type="inferred from homology"/>
<feature type="transmembrane region" description="Helical" evidence="11">
    <location>
        <begin position="40"/>
        <end position="58"/>
    </location>
</feature>
<keyword evidence="9" id="KW-0406">Ion transport</keyword>
<dbReference type="PANTHER" id="PTHR46157:SF8">
    <property type="entry name" value="GLUTATHIONE-REGULATED POTASSIUM-EFFLUX SYSTEM PROTEIN"/>
    <property type="match status" value="1"/>
</dbReference>
<dbReference type="SUPFAM" id="SSF51735">
    <property type="entry name" value="NAD(P)-binding Rossmann-fold domains"/>
    <property type="match status" value="1"/>
</dbReference>
<dbReference type="NCBIfam" id="TIGR00932">
    <property type="entry name" value="2a37"/>
    <property type="match status" value="1"/>
</dbReference>
<reference evidence="13" key="2">
    <citation type="submission" date="2021-08" db="EMBL/GenBank/DDBJ databases">
        <authorList>
            <person name="Tani A."/>
            <person name="Ola A."/>
            <person name="Ogura Y."/>
            <person name="Katsura K."/>
            <person name="Hayashi T."/>
        </authorList>
    </citation>
    <scope>NUCLEOTIDE SEQUENCE</scope>
    <source>
        <strain evidence="13">DSM 23674</strain>
    </source>
</reference>
<organism evidence="13 14">
    <name type="scientific">Methylobacterium thuringiense</name>
    <dbReference type="NCBI Taxonomy" id="1003091"/>
    <lineage>
        <taxon>Bacteria</taxon>
        <taxon>Pseudomonadati</taxon>
        <taxon>Pseudomonadota</taxon>
        <taxon>Alphaproteobacteria</taxon>
        <taxon>Hyphomicrobiales</taxon>
        <taxon>Methylobacteriaceae</taxon>
        <taxon>Methylobacterium</taxon>
    </lineage>
</organism>
<reference evidence="13" key="1">
    <citation type="journal article" date="2021" name="Front. Microbiol.">
        <title>Comprehensive Comparative Genomics and Phenotyping of Methylobacterium Species.</title>
        <authorList>
            <person name="Alessa O."/>
            <person name="Ogura Y."/>
            <person name="Fujitani Y."/>
            <person name="Takami H."/>
            <person name="Hayashi T."/>
            <person name="Sahin N."/>
            <person name="Tani A."/>
        </authorList>
    </citation>
    <scope>NUCLEOTIDE SEQUENCE</scope>
    <source>
        <strain evidence="13">DSM 23674</strain>
    </source>
</reference>
<dbReference type="InterPro" id="IPR036291">
    <property type="entry name" value="NAD(P)-bd_dom_sf"/>
</dbReference>
<evidence type="ECO:0000256" key="3">
    <source>
        <dbReference type="ARBA" id="ARBA00022448"/>
    </source>
</evidence>
<feature type="transmembrane region" description="Helical" evidence="11">
    <location>
        <begin position="191"/>
        <end position="212"/>
    </location>
</feature>
<protein>
    <submittedName>
        <fullName evidence="13">Glutathione-regulated potassium-efflux system protein KefC</fullName>
    </submittedName>
</protein>
<keyword evidence="4" id="KW-0050">Antiport</keyword>
<dbReference type="InterPro" id="IPR006153">
    <property type="entry name" value="Cation/H_exchanger_TM"/>
</dbReference>